<feature type="transmembrane region" description="Helical" evidence="7">
    <location>
        <begin position="88"/>
        <end position="106"/>
    </location>
</feature>
<dbReference type="Pfam" id="PF00924">
    <property type="entry name" value="MS_channel_2nd"/>
    <property type="match status" value="1"/>
</dbReference>
<dbReference type="InterPro" id="IPR045275">
    <property type="entry name" value="MscS_archaea/bacteria_type"/>
</dbReference>
<keyword evidence="6 7" id="KW-0472">Membrane</keyword>
<comment type="subcellular location">
    <subcellularLocation>
        <location evidence="1">Cell membrane</location>
        <topology evidence="1">Multi-pass membrane protein</topology>
    </subcellularLocation>
</comment>
<dbReference type="SUPFAM" id="SSF82861">
    <property type="entry name" value="Mechanosensitive channel protein MscS (YggB), transmembrane region"/>
    <property type="match status" value="1"/>
</dbReference>
<keyword evidence="4 7" id="KW-0812">Transmembrane</keyword>
<dbReference type="STRING" id="366522.GCA_001548055_00690"/>
<evidence type="ECO:0000256" key="4">
    <source>
        <dbReference type="ARBA" id="ARBA00022692"/>
    </source>
</evidence>
<comment type="similarity">
    <text evidence="2">Belongs to the MscS (TC 1.A.23) family.</text>
</comment>
<dbReference type="InterPro" id="IPR011014">
    <property type="entry name" value="MscS_channel_TM-2"/>
</dbReference>
<accession>A0A2D3WH40</accession>
<evidence type="ECO:0000313" key="10">
    <source>
        <dbReference type="EMBL" id="DAB35823.1"/>
    </source>
</evidence>
<dbReference type="PANTHER" id="PTHR30221:SF1">
    <property type="entry name" value="SMALL-CONDUCTANCE MECHANOSENSITIVE CHANNEL"/>
    <property type="match status" value="1"/>
</dbReference>
<evidence type="ECO:0000256" key="7">
    <source>
        <dbReference type="SAM" id="Phobius"/>
    </source>
</evidence>
<feature type="domain" description="Mechanosensitive ion channel MscS" evidence="8">
    <location>
        <begin position="109"/>
        <end position="172"/>
    </location>
</feature>
<dbReference type="InterPro" id="IPR023408">
    <property type="entry name" value="MscS_beta-dom_sf"/>
</dbReference>
<dbReference type="Gene3D" id="2.30.30.60">
    <property type="match status" value="1"/>
</dbReference>
<evidence type="ECO:0000256" key="3">
    <source>
        <dbReference type="ARBA" id="ARBA00022475"/>
    </source>
</evidence>
<dbReference type="InterPro" id="IPR006685">
    <property type="entry name" value="MscS_channel_2nd"/>
</dbReference>
<dbReference type="PANTHER" id="PTHR30221">
    <property type="entry name" value="SMALL-CONDUCTANCE MECHANOSENSITIVE CHANNEL"/>
    <property type="match status" value="1"/>
</dbReference>
<evidence type="ECO:0000313" key="11">
    <source>
        <dbReference type="Proteomes" id="UP000231638"/>
    </source>
</evidence>
<keyword evidence="3" id="KW-1003">Cell membrane</keyword>
<feature type="transmembrane region" description="Helical" evidence="7">
    <location>
        <begin position="22"/>
        <end position="47"/>
    </location>
</feature>
<evidence type="ECO:0000256" key="5">
    <source>
        <dbReference type="ARBA" id="ARBA00022989"/>
    </source>
</evidence>
<dbReference type="InterPro" id="IPR049278">
    <property type="entry name" value="MS_channel_C"/>
</dbReference>
<dbReference type="Pfam" id="PF05552">
    <property type="entry name" value="MS_channel_1st_1"/>
    <property type="match status" value="1"/>
</dbReference>
<evidence type="ECO:0000256" key="2">
    <source>
        <dbReference type="ARBA" id="ARBA00008017"/>
    </source>
</evidence>
<sequence length="280" mass="30858">MEHELKSLQKVYGVVIEFLTQYSFQLVGALIVVVIGWFGAKYVYALLMRLFAKYRLDMTLARFLANVAKVLVLTAMIVIALGKVGISIAPFVAAIGAASLTAGLALQGSVSNYAAGVLLIVSRPFKVGDTLLVAGVYGVVEEIKLSYTMLRNEDEELISVPNKKMIGDILVNSFEERVVESRLFLPYESDPLKAIALIQTTLNTFSDVSQTHPPLVGIAQLAQGAIEIGLRYWVPTKRYFKMQYDVNLAIYQALRHEGIAVSYPKHEIQIVGGTFDPQKV</sequence>
<dbReference type="Pfam" id="PF21082">
    <property type="entry name" value="MS_channel_3rd"/>
    <property type="match status" value="1"/>
</dbReference>
<dbReference type="SUPFAM" id="SSF50182">
    <property type="entry name" value="Sm-like ribonucleoproteins"/>
    <property type="match status" value="1"/>
</dbReference>
<dbReference type="Gene3D" id="1.10.287.1260">
    <property type="match status" value="1"/>
</dbReference>
<comment type="caution">
    <text evidence="10">The sequence shown here is derived from an EMBL/GenBank/DDBJ whole genome shotgun (WGS) entry which is preliminary data.</text>
</comment>
<protein>
    <submittedName>
        <fullName evidence="10">Mechanosensitive ion channel protein MscS</fullName>
    </submittedName>
</protein>
<feature type="domain" description="Mechanosensitive ion channel MscS C-terminal" evidence="9">
    <location>
        <begin position="186"/>
        <end position="260"/>
    </location>
</feature>
<dbReference type="Proteomes" id="UP000231638">
    <property type="component" value="Unassembled WGS sequence"/>
</dbReference>
<proteinExistence type="inferred from homology"/>
<dbReference type="InterPro" id="IPR010920">
    <property type="entry name" value="LSM_dom_sf"/>
</dbReference>
<dbReference type="EMBL" id="DLUG01000212">
    <property type="protein sequence ID" value="DAB35823.1"/>
    <property type="molecule type" value="Genomic_DNA"/>
</dbReference>
<keyword evidence="5 7" id="KW-1133">Transmembrane helix</keyword>
<dbReference type="AlphaFoldDB" id="A0A2D3WH40"/>
<name>A0A2D3WH40_9BACT</name>
<dbReference type="Gene3D" id="3.30.70.100">
    <property type="match status" value="1"/>
</dbReference>
<evidence type="ECO:0000256" key="1">
    <source>
        <dbReference type="ARBA" id="ARBA00004651"/>
    </source>
</evidence>
<dbReference type="GO" id="GO:0005886">
    <property type="term" value="C:plasma membrane"/>
    <property type="evidence" value="ECO:0007669"/>
    <property type="project" value="UniProtKB-SubCell"/>
</dbReference>
<evidence type="ECO:0000256" key="6">
    <source>
        <dbReference type="ARBA" id="ARBA00023136"/>
    </source>
</evidence>
<dbReference type="InterPro" id="IPR011066">
    <property type="entry name" value="MscS_channel_C_sf"/>
</dbReference>
<reference evidence="10 11" key="1">
    <citation type="journal article" date="2017" name="Front. Microbiol.">
        <title>Comparative Genomic Analysis of the Class Epsilonproteobacteria and Proposed Reclassification to Epsilonbacteraeota (phyl. nov.).</title>
        <authorList>
            <person name="Waite D.W."/>
            <person name="Vanwonterghem I."/>
            <person name="Rinke C."/>
            <person name="Parks D.H."/>
            <person name="Zhang Y."/>
            <person name="Takai K."/>
            <person name="Sievert S.M."/>
            <person name="Simon J."/>
            <person name="Campbell B.J."/>
            <person name="Hanson T.E."/>
            <person name="Woyke T."/>
            <person name="Klotz M.G."/>
            <person name="Hugenholtz P."/>
        </authorList>
    </citation>
    <scope>NUCLEOTIDE SEQUENCE [LARGE SCALE GENOMIC DNA]</scope>
    <source>
        <strain evidence="10">UBA11420</strain>
    </source>
</reference>
<gene>
    <name evidence="10" type="ORF">CFH80_08155</name>
</gene>
<evidence type="ECO:0000259" key="8">
    <source>
        <dbReference type="Pfam" id="PF00924"/>
    </source>
</evidence>
<organism evidence="10 11">
    <name type="scientific">Sulfurospirillum cavolei</name>
    <dbReference type="NCBI Taxonomy" id="366522"/>
    <lineage>
        <taxon>Bacteria</taxon>
        <taxon>Pseudomonadati</taxon>
        <taxon>Campylobacterota</taxon>
        <taxon>Epsilonproteobacteria</taxon>
        <taxon>Campylobacterales</taxon>
        <taxon>Sulfurospirillaceae</taxon>
        <taxon>Sulfurospirillum</taxon>
    </lineage>
</organism>
<feature type="transmembrane region" description="Helical" evidence="7">
    <location>
        <begin position="59"/>
        <end position="82"/>
    </location>
</feature>
<evidence type="ECO:0000259" key="9">
    <source>
        <dbReference type="Pfam" id="PF21082"/>
    </source>
</evidence>
<dbReference type="InterPro" id="IPR008910">
    <property type="entry name" value="MSC_TM_helix"/>
</dbReference>
<dbReference type="GO" id="GO:0008381">
    <property type="term" value="F:mechanosensitive monoatomic ion channel activity"/>
    <property type="evidence" value="ECO:0007669"/>
    <property type="project" value="InterPro"/>
</dbReference>
<dbReference type="SUPFAM" id="SSF82689">
    <property type="entry name" value="Mechanosensitive channel protein MscS (YggB), C-terminal domain"/>
    <property type="match status" value="1"/>
</dbReference>